<feature type="transmembrane region" description="Helical" evidence="3">
    <location>
        <begin position="277"/>
        <end position="300"/>
    </location>
</feature>
<feature type="coiled-coil region" evidence="1">
    <location>
        <begin position="64"/>
        <end position="91"/>
    </location>
</feature>
<sequence length="338" mass="36616">MPHVVSAPCGMSSRRLAERHLRSNDDETTRQLQENLERNNSSKLSNGTTKMPALIVTPDGTRVSEREETECDRLSKDLDRLQRRLGQENYRKLVELTNTAGPEALSVVMAAERWVQKHKDSLSMGLGLTGGAVSGAKSRLDEFGKSLARYEDALNTYLLSKHTPAAKRAKAREAAQRAFKDLNSRFAAELETMAQSSRYKNWVHNPFRSFAGGVEASFNSSGSPINSLPETKRLNLGLSATRVLSKGTFALDLVSRGTRVMYSDNKDYQLAKEATSLAFSLGGASIVAQGVTLGLTLVLAPTGLTLIVSVAAASALSAVIIDLLVRDIFDASANALTD</sequence>
<dbReference type="EMBL" id="WMEX01000003">
    <property type="protein sequence ID" value="MYL26509.1"/>
    <property type="molecule type" value="Genomic_DNA"/>
</dbReference>
<evidence type="ECO:0000313" key="4">
    <source>
        <dbReference type="EMBL" id="MYL26509.1"/>
    </source>
</evidence>
<organism evidence="4 5">
    <name type="scientific">Vreelandella halophila</name>
    <dbReference type="NCBI Taxonomy" id="86177"/>
    <lineage>
        <taxon>Bacteria</taxon>
        <taxon>Pseudomonadati</taxon>
        <taxon>Pseudomonadota</taxon>
        <taxon>Gammaproteobacteria</taxon>
        <taxon>Oceanospirillales</taxon>
        <taxon>Halomonadaceae</taxon>
        <taxon>Vreelandella</taxon>
    </lineage>
</organism>
<feature type="compositionally biased region" description="Polar residues" evidence="2">
    <location>
        <begin position="30"/>
        <end position="49"/>
    </location>
</feature>
<evidence type="ECO:0000256" key="2">
    <source>
        <dbReference type="SAM" id="MobiDB-lite"/>
    </source>
</evidence>
<feature type="transmembrane region" description="Helical" evidence="3">
    <location>
        <begin position="306"/>
        <end position="325"/>
    </location>
</feature>
<keyword evidence="3" id="KW-0812">Transmembrane</keyword>
<keyword evidence="5" id="KW-1185">Reference proteome</keyword>
<evidence type="ECO:0000256" key="1">
    <source>
        <dbReference type="SAM" id="Coils"/>
    </source>
</evidence>
<keyword evidence="1" id="KW-0175">Coiled coil</keyword>
<dbReference type="OrthoDB" id="9819005at2"/>
<feature type="region of interest" description="Disordered" evidence="2">
    <location>
        <begin position="19"/>
        <end position="53"/>
    </location>
</feature>
<gene>
    <name evidence="4" type="ORF">GLW01_06835</name>
</gene>
<dbReference type="RefSeq" id="WP_160898593.1">
    <property type="nucleotide sequence ID" value="NZ_WMEX01000003.1"/>
</dbReference>
<name>A0A9X4YB34_9GAMM</name>
<dbReference type="Proteomes" id="UP000460751">
    <property type="component" value="Unassembled WGS sequence"/>
</dbReference>
<proteinExistence type="predicted"/>
<reference evidence="4 5" key="1">
    <citation type="submission" date="2019-11" db="EMBL/GenBank/DDBJ databases">
        <title>Genome sequences of 17 halophilic strains isolated from different environments.</title>
        <authorList>
            <person name="Furrow R.E."/>
        </authorList>
    </citation>
    <scope>NUCLEOTIDE SEQUENCE [LARGE SCALE GENOMIC DNA]</scope>
    <source>
        <strain evidence="4 5">22507_15_FS</strain>
    </source>
</reference>
<feature type="compositionally biased region" description="Basic and acidic residues" evidence="2">
    <location>
        <begin position="19"/>
        <end position="29"/>
    </location>
</feature>
<evidence type="ECO:0000313" key="5">
    <source>
        <dbReference type="Proteomes" id="UP000460751"/>
    </source>
</evidence>
<keyword evidence="3" id="KW-1133">Transmembrane helix</keyword>
<protein>
    <submittedName>
        <fullName evidence="4">Uncharacterized protein</fullName>
    </submittedName>
</protein>
<keyword evidence="3" id="KW-0472">Membrane</keyword>
<comment type="caution">
    <text evidence="4">The sequence shown here is derived from an EMBL/GenBank/DDBJ whole genome shotgun (WGS) entry which is preliminary data.</text>
</comment>
<evidence type="ECO:0000256" key="3">
    <source>
        <dbReference type="SAM" id="Phobius"/>
    </source>
</evidence>
<accession>A0A9X4YB34</accession>
<dbReference type="AlphaFoldDB" id="A0A9X4YB34"/>